<evidence type="ECO:0000256" key="2">
    <source>
        <dbReference type="ARBA" id="ARBA00022525"/>
    </source>
</evidence>
<organism evidence="10 11">
    <name type="scientific">Pleurodeles waltl</name>
    <name type="common">Iberian ribbed newt</name>
    <dbReference type="NCBI Taxonomy" id="8319"/>
    <lineage>
        <taxon>Eukaryota</taxon>
        <taxon>Metazoa</taxon>
        <taxon>Chordata</taxon>
        <taxon>Craniata</taxon>
        <taxon>Vertebrata</taxon>
        <taxon>Euteleostomi</taxon>
        <taxon>Amphibia</taxon>
        <taxon>Batrachia</taxon>
        <taxon>Caudata</taxon>
        <taxon>Salamandroidea</taxon>
        <taxon>Salamandridae</taxon>
        <taxon>Pleurodelinae</taxon>
        <taxon>Pleurodeles</taxon>
    </lineage>
</organism>
<dbReference type="CDD" id="cd00104">
    <property type="entry name" value="KAZAL_FS"/>
    <property type="match status" value="1"/>
</dbReference>
<protein>
    <submittedName>
        <fullName evidence="10">Uncharacterized protein</fullName>
    </submittedName>
</protein>
<evidence type="ECO:0000256" key="1">
    <source>
        <dbReference type="ARBA" id="ARBA00004498"/>
    </source>
</evidence>
<evidence type="ECO:0000313" key="11">
    <source>
        <dbReference type="Proteomes" id="UP001066276"/>
    </source>
</evidence>
<dbReference type="GO" id="GO:0005509">
    <property type="term" value="F:calcium ion binding"/>
    <property type="evidence" value="ECO:0007669"/>
    <property type="project" value="InterPro"/>
</dbReference>
<keyword evidence="3" id="KW-0479">Metal-binding</keyword>
<keyword evidence="4" id="KW-0732">Signal</keyword>
<dbReference type="SMART" id="SM00280">
    <property type="entry name" value="KAZAL"/>
    <property type="match status" value="1"/>
</dbReference>
<dbReference type="PANTHER" id="PTHR13866:SF31">
    <property type="entry name" value="SPARC-LIKE 2"/>
    <property type="match status" value="1"/>
</dbReference>
<dbReference type="AlphaFoldDB" id="A0AAV7QYM6"/>
<dbReference type="Gene3D" id="3.30.60.30">
    <property type="match status" value="1"/>
</dbReference>
<dbReference type="InterPro" id="IPR002048">
    <property type="entry name" value="EF_hand_dom"/>
</dbReference>
<keyword evidence="11" id="KW-1185">Reference proteome</keyword>
<dbReference type="GO" id="GO:0050840">
    <property type="term" value="F:extracellular matrix binding"/>
    <property type="evidence" value="ECO:0007669"/>
    <property type="project" value="TreeGrafter"/>
</dbReference>
<dbReference type="InterPro" id="IPR018247">
    <property type="entry name" value="EF_Hand_1_Ca_BS"/>
</dbReference>
<feature type="domain" description="EF-hand" evidence="8">
    <location>
        <begin position="178"/>
        <end position="213"/>
    </location>
</feature>
<evidence type="ECO:0000256" key="5">
    <source>
        <dbReference type="ARBA" id="ARBA00022837"/>
    </source>
</evidence>
<dbReference type="InterPro" id="IPR002350">
    <property type="entry name" value="Kazal_dom"/>
</dbReference>
<dbReference type="SUPFAM" id="SSF100895">
    <property type="entry name" value="Kazal-type serine protease inhibitors"/>
    <property type="match status" value="1"/>
</dbReference>
<dbReference type="PANTHER" id="PTHR13866">
    <property type="entry name" value="SPARC OSTEONECTIN"/>
    <property type="match status" value="1"/>
</dbReference>
<dbReference type="PROSITE" id="PS50222">
    <property type="entry name" value="EF_HAND_2"/>
    <property type="match status" value="1"/>
</dbReference>
<evidence type="ECO:0000259" key="8">
    <source>
        <dbReference type="PROSITE" id="PS50222"/>
    </source>
</evidence>
<name>A0AAV7QYM6_PLEWA</name>
<evidence type="ECO:0000256" key="7">
    <source>
        <dbReference type="ARBA" id="ARBA00023180"/>
    </source>
</evidence>
<keyword evidence="5" id="KW-0106">Calcium</keyword>
<gene>
    <name evidence="10" type="ORF">NDU88_009875</name>
</gene>
<keyword evidence="2" id="KW-0964">Secreted</keyword>
<keyword evidence="7" id="KW-0325">Glycoprotein</keyword>
<dbReference type="InterPro" id="IPR036058">
    <property type="entry name" value="Kazal_dom_sf"/>
</dbReference>
<feature type="domain" description="Kazal-like" evidence="9">
    <location>
        <begin position="84"/>
        <end position="132"/>
    </location>
</feature>
<accession>A0AAV7QYM6</accession>
<dbReference type="PROSITE" id="PS00018">
    <property type="entry name" value="EF_HAND_1"/>
    <property type="match status" value="2"/>
</dbReference>
<dbReference type="EMBL" id="JANPWB010000010">
    <property type="protein sequence ID" value="KAJ1143568.1"/>
    <property type="molecule type" value="Genomic_DNA"/>
</dbReference>
<evidence type="ECO:0000259" key="9">
    <source>
        <dbReference type="PROSITE" id="PS51465"/>
    </source>
</evidence>
<dbReference type="Gene3D" id="1.10.238.10">
    <property type="entry name" value="EF-hand"/>
    <property type="match status" value="1"/>
</dbReference>
<dbReference type="InterPro" id="IPR019577">
    <property type="entry name" value="SPARC/Testican_Ca-bd-dom"/>
</dbReference>
<dbReference type="SUPFAM" id="SSF47473">
    <property type="entry name" value="EF-hand"/>
    <property type="match status" value="1"/>
</dbReference>
<dbReference type="FunFam" id="3.30.60.30:FF:000078">
    <property type="entry name" value="Predicted protein"/>
    <property type="match status" value="1"/>
</dbReference>
<comment type="subcellular location">
    <subcellularLocation>
        <location evidence="1">Secreted</location>
        <location evidence="1">Extracellular space</location>
        <location evidence="1">Extracellular matrix</location>
    </subcellularLocation>
</comment>
<dbReference type="CDD" id="cd00252">
    <property type="entry name" value="EFh_SPARC_EC"/>
    <property type="match status" value="1"/>
</dbReference>
<evidence type="ECO:0000256" key="6">
    <source>
        <dbReference type="ARBA" id="ARBA00023157"/>
    </source>
</evidence>
<dbReference type="GO" id="GO:0005518">
    <property type="term" value="F:collagen binding"/>
    <property type="evidence" value="ECO:0007669"/>
    <property type="project" value="TreeGrafter"/>
</dbReference>
<dbReference type="Pfam" id="PF10591">
    <property type="entry name" value="SPARC_Ca_bdg"/>
    <property type="match status" value="1"/>
</dbReference>
<dbReference type="Pfam" id="PF07648">
    <property type="entry name" value="Kazal_2"/>
    <property type="match status" value="1"/>
</dbReference>
<reference evidence="10" key="1">
    <citation type="journal article" date="2022" name="bioRxiv">
        <title>Sequencing and chromosome-scale assembly of the giantPleurodeles waltlgenome.</title>
        <authorList>
            <person name="Brown T."/>
            <person name="Elewa A."/>
            <person name="Iarovenko S."/>
            <person name="Subramanian E."/>
            <person name="Araus A.J."/>
            <person name="Petzold A."/>
            <person name="Susuki M."/>
            <person name="Suzuki K.-i.T."/>
            <person name="Hayashi T."/>
            <person name="Toyoda A."/>
            <person name="Oliveira C."/>
            <person name="Osipova E."/>
            <person name="Leigh N.D."/>
            <person name="Simon A."/>
            <person name="Yun M.H."/>
        </authorList>
    </citation>
    <scope>NUCLEOTIDE SEQUENCE</scope>
    <source>
        <strain evidence="10">20211129_DDA</strain>
        <tissue evidence="10">Liver</tissue>
    </source>
</reference>
<dbReference type="GO" id="GO:0005615">
    <property type="term" value="C:extracellular space"/>
    <property type="evidence" value="ECO:0007669"/>
    <property type="project" value="TreeGrafter"/>
</dbReference>
<comment type="caution">
    <text evidence="10">The sequence shown here is derived from an EMBL/GenBank/DDBJ whole genome shotgun (WGS) entry which is preliminary data.</text>
</comment>
<evidence type="ECO:0000256" key="3">
    <source>
        <dbReference type="ARBA" id="ARBA00022723"/>
    </source>
</evidence>
<sequence length="269" mass="31036">MGCNGLMTSQRRNVPGGLQKKYYAQATPRAPMKAFRQEEEEAKVRPYLGRVDPAELCEFIKCRKPAGSWCQVVEEDGVKIPKCVCPKICPRTESDPVCSVTGKSYLSQCLLHKEACRKRRRIGLAHKGRCLVLQTVCSVGELDQFPHRLLDWFLYLLQISGNGTLSNIGGQTCLSRQERRQIAKERFHTADRNKNGKLGQRELKKLQYKHLPMEHCAKPFFQSCDTDRNKKVTLEEWLFCLVDRSEMWYEEFMSVKMESSRICHEEGNL</sequence>
<dbReference type="Proteomes" id="UP001066276">
    <property type="component" value="Chromosome 6"/>
</dbReference>
<proteinExistence type="predicted"/>
<keyword evidence="6" id="KW-1015">Disulfide bond</keyword>
<evidence type="ECO:0000313" key="10">
    <source>
        <dbReference type="EMBL" id="KAJ1143568.1"/>
    </source>
</evidence>
<dbReference type="InterPro" id="IPR011992">
    <property type="entry name" value="EF-hand-dom_pair"/>
</dbReference>
<evidence type="ECO:0000256" key="4">
    <source>
        <dbReference type="ARBA" id="ARBA00022729"/>
    </source>
</evidence>
<dbReference type="PROSITE" id="PS51465">
    <property type="entry name" value="KAZAL_2"/>
    <property type="match status" value="1"/>
</dbReference>